<keyword evidence="3" id="KW-1185">Reference proteome</keyword>
<feature type="compositionally biased region" description="Low complexity" evidence="1">
    <location>
        <begin position="224"/>
        <end position="276"/>
    </location>
</feature>
<feature type="non-terminal residue" evidence="2">
    <location>
        <position position="409"/>
    </location>
</feature>
<sequence>MVETLPIDDEETMCCGVLVSPSGIYVGGGGIRVWKGAGGEGDVEMYIGKHLLEGSTTAEGVPEEIKGQQTKHTLKPDPKPDPEPAPKPAPAPAPLPASSGFSFGVGPTPAASTFGSGNSKISFSFGGAATAATSTAFGSTFSTPAPAAGTTKGGIPTKPLFGGAGLGTNKTTEQQGIKTKPLFGDAKAETTEQAGKKSTQASKPIVASSAYPPMSKAAPKNPFSTKASAPSPAPKTAPSASSAYPPMSKAAPKNPFSTKASAPSPAPKTATSASSAYPPMSKAAPKNPFSTKASAPAPAPKTATSASSAYPPMSKDAPSNPFSTKASAPAPAPAALTTFGFGAGNTTASFSTFGGFGSLKPTSSTVTGGPANAEGETKESGIPTKPLFGAGFGNKASPAGKAASGGGGI</sequence>
<organism evidence="2 3">
    <name type="scientific">Triparma retinervis</name>
    <dbReference type="NCBI Taxonomy" id="2557542"/>
    <lineage>
        <taxon>Eukaryota</taxon>
        <taxon>Sar</taxon>
        <taxon>Stramenopiles</taxon>
        <taxon>Ochrophyta</taxon>
        <taxon>Bolidophyceae</taxon>
        <taxon>Parmales</taxon>
        <taxon>Triparmaceae</taxon>
        <taxon>Triparma</taxon>
    </lineage>
</organism>
<feature type="compositionally biased region" description="Low complexity" evidence="1">
    <location>
        <begin position="326"/>
        <end position="335"/>
    </location>
</feature>
<feature type="compositionally biased region" description="Polar residues" evidence="1">
    <location>
        <begin position="168"/>
        <end position="177"/>
    </location>
</feature>
<evidence type="ECO:0000313" key="3">
    <source>
        <dbReference type="Proteomes" id="UP001165082"/>
    </source>
</evidence>
<feature type="compositionally biased region" description="Low complexity" evidence="1">
    <location>
        <begin position="393"/>
        <end position="402"/>
    </location>
</feature>
<feature type="region of interest" description="Disordered" evidence="1">
    <location>
        <begin position="362"/>
        <end position="409"/>
    </location>
</feature>
<feature type="compositionally biased region" description="Pro residues" evidence="1">
    <location>
        <begin position="85"/>
        <end position="95"/>
    </location>
</feature>
<feature type="compositionally biased region" description="Polar residues" evidence="1">
    <location>
        <begin position="191"/>
        <end position="202"/>
    </location>
</feature>
<accession>A0A9W6ZJ40</accession>
<comment type="caution">
    <text evidence="2">The sequence shown here is derived from an EMBL/GenBank/DDBJ whole genome shotgun (WGS) entry which is preliminary data.</text>
</comment>
<feature type="compositionally biased region" description="Basic and acidic residues" evidence="1">
    <location>
        <begin position="74"/>
        <end position="84"/>
    </location>
</feature>
<protein>
    <submittedName>
        <fullName evidence="2">Uncharacterized protein</fullName>
    </submittedName>
</protein>
<gene>
    <name evidence="2" type="ORF">TrRE_jg13402</name>
</gene>
<name>A0A9W6ZJ40_9STRA</name>
<proteinExistence type="predicted"/>
<evidence type="ECO:0000256" key="1">
    <source>
        <dbReference type="SAM" id="MobiDB-lite"/>
    </source>
</evidence>
<feature type="region of interest" description="Disordered" evidence="1">
    <location>
        <begin position="57"/>
        <end position="104"/>
    </location>
</feature>
<dbReference type="EMBL" id="BRXZ01002139">
    <property type="protein sequence ID" value="GMH55332.1"/>
    <property type="molecule type" value="Genomic_DNA"/>
</dbReference>
<dbReference type="AlphaFoldDB" id="A0A9W6ZJ40"/>
<feature type="region of interest" description="Disordered" evidence="1">
    <location>
        <begin position="147"/>
        <end position="335"/>
    </location>
</feature>
<feature type="compositionally biased region" description="Low complexity" evidence="1">
    <location>
        <begin position="290"/>
        <end position="312"/>
    </location>
</feature>
<reference evidence="2" key="1">
    <citation type="submission" date="2022-07" db="EMBL/GenBank/DDBJ databases">
        <title>Genome analysis of Parmales, a sister group of diatoms, reveals the evolutionary specialization of diatoms from phago-mixotrophs to photoautotrophs.</title>
        <authorList>
            <person name="Ban H."/>
            <person name="Sato S."/>
            <person name="Yoshikawa S."/>
            <person name="Kazumasa Y."/>
            <person name="Nakamura Y."/>
            <person name="Ichinomiya M."/>
            <person name="Saitoh K."/>
            <person name="Sato N."/>
            <person name="Blanc-Mathieu R."/>
            <person name="Endo H."/>
            <person name="Kuwata A."/>
            <person name="Ogata H."/>
        </authorList>
    </citation>
    <scope>NUCLEOTIDE SEQUENCE</scope>
</reference>
<evidence type="ECO:0000313" key="2">
    <source>
        <dbReference type="EMBL" id="GMH55332.1"/>
    </source>
</evidence>
<dbReference type="Proteomes" id="UP001165082">
    <property type="component" value="Unassembled WGS sequence"/>
</dbReference>